<dbReference type="CDD" id="cd17039">
    <property type="entry name" value="Ubl_ubiquitin_like"/>
    <property type="match status" value="1"/>
</dbReference>
<feature type="non-terminal residue" evidence="2">
    <location>
        <position position="413"/>
    </location>
</feature>
<dbReference type="PROSITE" id="PS50053">
    <property type="entry name" value="UBIQUITIN_2"/>
    <property type="match status" value="1"/>
</dbReference>
<dbReference type="PRINTS" id="PR00348">
    <property type="entry name" value="UBIQUITIN"/>
</dbReference>
<feature type="domain" description="Ubiquitin-like" evidence="1">
    <location>
        <begin position="196"/>
        <end position="271"/>
    </location>
</feature>
<evidence type="ECO:0000259" key="1">
    <source>
        <dbReference type="PROSITE" id="PS50053"/>
    </source>
</evidence>
<dbReference type="EMBL" id="SNRW01011374">
    <property type="protein sequence ID" value="KAA6375249.1"/>
    <property type="molecule type" value="Genomic_DNA"/>
</dbReference>
<comment type="caution">
    <text evidence="2">The sequence shown here is derived from an EMBL/GenBank/DDBJ whole genome shotgun (WGS) entry which is preliminary data.</text>
</comment>
<dbReference type="Proteomes" id="UP000324800">
    <property type="component" value="Unassembled WGS sequence"/>
</dbReference>
<accession>A0A5J4UXN0</accession>
<organism evidence="2 3">
    <name type="scientific">Streblomastix strix</name>
    <dbReference type="NCBI Taxonomy" id="222440"/>
    <lineage>
        <taxon>Eukaryota</taxon>
        <taxon>Metamonada</taxon>
        <taxon>Preaxostyla</taxon>
        <taxon>Oxymonadida</taxon>
        <taxon>Streblomastigidae</taxon>
        <taxon>Streblomastix</taxon>
    </lineage>
</organism>
<protein>
    <submittedName>
        <fullName evidence="2">Putative ring and ubiquitin domain containing protein</fullName>
    </submittedName>
</protein>
<dbReference type="Gene3D" id="3.10.20.90">
    <property type="entry name" value="Phosphatidylinositol 3-kinase Catalytic Subunit, Chain A, domain 1"/>
    <property type="match status" value="1"/>
</dbReference>
<dbReference type="InterPro" id="IPR050158">
    <property type="entry name" value="Ubiquitin_ubiquitin-like"/>
</dbReference>
<dbReference type="OrthoDB" id="9984778at2759"/>
<reference evidence="2 3" key="1">
    <citation type="submission" date="2019-03" db="EMBL/GenBank/DDBJ databases">
        <title>Single cell metagenomics reveals metabolic interactions within the superorganism composed of flagellate Streblomastix strix and complex community of Bacteroidetes bacteria on its surface.</title>
        <authorList>
            <person name="Treitli S.C."/>
            <person name="Kolisko M."/>
            <person name="Husnik F."/>
            <person name="Keeling P."/>
            <person name="Hampl V."/>
        </authorList>
    </citation>
    <scope>NUCLEOTIDE SEQUENCE [LARGE SCALE GENOMIC DNA]</scope>
    <source>
        <strain evidence="2">ST1C</strain>
    </source>
</reference>
<evidence type="ECO:0000313" key="2">
    <source>
        <dbReference type="EMBL" id="KAA6375249.1"/>
    </source>
</evidence>
<dbReference type="Pfam" id="PF00240">
    <property type="entry name" value="ubiquitin"/>
    <property type="match status" value="1"/>
</dbReference>
<dbReference type="PANTHER" id="PTHR10666">
    <property type="entry name" value="UBIQUITIN"/>
    <property type="match status" value="1"/>
</dbReference>
<dbReference type="InterPro" id="IPR029071">
    <property type="entry name" value="Ubiquitin-like_domsf"/>
</dbReference>
<dbReference type="SMART" id="SM00213">
    <property type="entry name" value="UBQ"/>
    <property type="match status" value="1"/>
</dbReference>
<dbReference type="AlphaFoldDB" id="A0A5J4UXN0"/>
<dbReference type="SUPFAM" id="SSF54236">
    <property type="entry name" value="Ubiquitin-like"/>
    <property type="match status" value="1"/>
</dbReference>
<dbReference type="InterPro" id="IPR019956">
    <property type="entry name" value="Ubiquitin_dom"/>
</dbReference>
<gene>
    <name evidence="2" type="ORF">EZS28_029223</name>
</gene>
<sequence>MRILLRMGNIIAKKKEQINAVLKIQFVGDRSGEEIILPDTYEYMTLADAAQEVLSYIGGNAAKLSFVAESGSAIKLKVNQIGVEGDGQENKFIQELTGFMSTPLTCVVEANTKEGEVCVWMDEEKSQYVIVSLDSDDTFETMKEKIGKTSIGPIDIQNMRMSRRITENSNDSNQSRNSIQGAFERGEIYIQTGSAIRIIIKTSEERAIPLSVESWETVLGIKKKIDEEESVKPNRQKLVYNGIELQNEKKMIDYEIPQDSVIQLLVKERVAVQPNVYANVEGTDRIVKFEQGRVPQWRIVEPGLTIEGKCTNILCTAKGYAIICNLGFDDIDYQLNEFKCPICNSNIKPIKFAFNNCIWKIHFMKPSNSKGRPDTVLHSEWRRTGDKYFIYEKDLRMKDFKNIAIHTRDLSSG</sequence>
<name>A0A5J4UXN0_9EUKA</name>
<proteinExistence type="predicted"/>
<dbReference type="InterPro" id="IPR000626">
    <property type="entry name" value="Ubiquitin-like_dom"/>
</dbReference>
<evidence type="ECO:0000313" key="3">
    <source>
        <dbReference type="Proteomes" id="UP000324800"/>
    </source>
</evidence>